<feature type="domain" description="VOC" evidence="2">
    <location>
        <begin position="4"/>
        <end position="121"/>
    </location>
</feature>
<dbReference type="CDD" id="cd06587">
    <property type="entry name" value="VOC"/>
    <property type="match status" value="1"/>
</dbReference>
<dbReference type="InterPro" id="IPR029068">
    <property type="entry name" value="Glyas_Bleomycin-R_OHBP_Dase"/>
</dbReference>
<dbReference type="InterPro" id="IPR051785">
    <property type="entry name" value="MMCE/EMCE_epimerase"/>
</dbReference>
<keyword evidence="1" id="KW-0479">Metal-binding</keyword>
<dbReference type="GO" id="GO:0004493">
    <property type="term" value="F:methylmalonyl-CoA epimerase activity"/>
    <property type="evidence" value="ECO:0007669"/>
    <property type="project" value="TreeGrafter"/>
</dbReference>
<dbReference type="InterPro" id="IPR004360">
    <property type="entry name" value="Glyas_Fos-R_dOase_dom"/>
</dbReference>
<evidence type="ECO:0000313" key="3">
    <source>
        <dbReference type="EMBL" id="HIV28962.1"/>
    </source>
</evidence>
<organism evidence="3 4">
    <name type="scientific">Candidatus Ornithocaccomicrobium faecavium</name>
    <dbReference type="NCBI Taxonomy" id="2840890"/>
    <lineage>
        <taxon>Bacteria</taxon>
        <taxon>Bacillati</taxon>
        <taxon>Bacillota</taxon>
        <taxon>Clostridia</taxon>
        <taxon>Candidatus Ornithocaccomicrobium</taxon>
    </lineage>
</organism>
<dbReference type="EMBL" id="DVOT01000245">
    <property type="protein sequence ID" value="HIV28962.1"/>
    <property type="molecule type" value="Genomic_DNA"/>
</dbReference>
<reference evidence="3" key="2">
    <citation type="journal article" date="2021" name="PeerJ">
        <title>Extensive microbial diversity within the chicken gut microbiome revealed by metagenomics and culture.</title>
        <authorList>
            <person name="Gilroy R."/>
            <person name="Ravi A."/>
            <person name="Getino M."/>
            <person name="Pursley I."/>
            <person name="Horton D.L."/>
            <person name="Alikhan N.F."/>
            <person name="Baker D."/>
            <person name="Gharbi K."/>
            <person name="Hall N."/>
            <person name="Watson M."/>
            <person name="Adriaenssens E.M."/>
            <person name="Foster-Nyarko E."/>
            <person name="Jarju S."/>
            <person name="Secka A."/>
            <person name="Antonio M."/>
            <person name="Oren A."/>
            <person name="Chaudhuri R.R."/>
            <person name="La Ragione R."/>
            <person name="Hildebrand F."/>
            <person name="Pallen M.J."/>
        </authorList>
    </citation>
    <scope>NUCLEOTIDE SEQUENCE</scope>
    <source>
        <strain evidence="3">CHK183-6373</strain>
    </source>
</reference>
<comment type="caution">
    <text evidence="3">The sequence shown here is derived from an EMBL/GenBank/DDBJ whole genome shotgun (WGS) entry which is preliminary data.</text>
</comment>
<dbReference type="InterPro" id="IPR037523">
    <property type="entry name" value="VOC_core"/>
</dbReference>
<dbReference type="AlphaFoldDB" id="A0A9D1TEK4"/>
<dbReference type="Pfam" id="PF00903">
    <property type="entry name" value="Glyoxalase"/>
    <property type="match status" value="1"/>
</dbReference>
<accession>A0A9D1TEK4</accession>
<dbReference type="GO" id="GO:0046491">
    <property type="term" value="P:L-methylmalonyl-CoA metabolic process"/>
    <property type="evidence" value="ECO:0007669"/>
    <property type="project" value="TreeGrafter"/>
</dbReference>
<protein>
    <submittedName>
        <fullName evidence="3">VOC family protein</fullName>
    </submittedName>
</protein>
<evidence type="ECO:0000259" key="2">
    <source>
        <dbReference type="PROSITE" id="PS51819"/>
    </source>
</evidence>
<gene>
    <name evidence="3" type="ORF">IAA64_13450</name>
</gene>
<name>A0A9D1TEK4_9FIRM</name>
<dbReference type="PANTHER" id="PTHR43048:SF3">
    <property type="entry name" value="METHYLMALONYL-COA EPIMERASE, MITOCHONDRIAL"/>
    <property type="match status" value="1"/>
</dbReference>
<sequence>MIDYIEHTGIAAKDPAALAQWYRNVLGMRLLRQTGPSTYFLGYERGACLEIYAARSDAPQTADNYVRGVTHLALYVRDFAAAYQALLEKGVQSAAEPVIRPDLKLALLRDPEGNLFHITNRDAEIISQ</sequence>
<dbReference type="Proteomes" id="UP000886884">
    <property type="component" value="Unassembled WGS sequence"/>
</dbReference>
<dbReference type="PROSITE" id="PS51819">
    <property type="entry name" value="VOC"/>
    <property type="match status" value="1"/>
</dbReference>
<dbReference type="SUPFAM" id="SSF54593">
    <property type="entry name" value="Glyoxalase/Bleomycin resistance protein/Dihydroxybiphenyl dioxygenase"/>
    <property type="match status" value="1"/>
</dbReference>
<evidence type="ECO:0000256" key="1">
    <source>
        <dbReference type="ARBA" id="ARBA00022723"/>
    </source>
</evidence>
<dbReference type="Gene3D" id="3.10.180.10">
    <property type="entry name" value="2,3-Dihydroxybiphenyl 1,2-Dioxygenase, domain 1"/>
    <property type="match status" value="1"/>
</dbReference>
<dbReference type="GO" id="GO:0046872">
    <property type="term" value="F:metal ion binding"/>
    <property type="evidence" value="ECO:0007669"/>
    <property type="project" value="UniProtKB-KW"/>
</dbReference>
<evidence type="ECO:0000313" key="4">
    <source>
        <dbReference type="Proteomes" id="UP000886884"/>
    </source>
</evidence>
<reference evidence="3" key="1">
    <citation type="submission" date="2020-10" db="EMBL/GenBank/DDBJ databases">
        <authorList>
            <person name="Gilroy R."/>
        </authorList>
    </citation>
    <scope>NUCLEOTIDE SEQUENCE</scope>
    <source>
        <strain evidence="3">CHK183-6373</strain>
    </source>
</reference>
<dbReference type="PANTHER" id="PTHR43048">
    <property type="entry name" value="METHYLMALONYL-COA EPIMERASE"/>
    <property type="match status" value="1"/>
</dbReference>
<proteinExistence type="predicted"/>